<comment type="caution">
    <text evidence="1">The sequence shown here is derived from an EMBL/GenBank/DDBJ whole genome shotgun (WGS) entry which is preliminary data.</text>
</comment>
<dbReference type="AlphaFoldDB" id="A0A5B0QJ50"/>
<protein>
    <submittedName>
        <fullName evidence="1">Uncharacterized protein</fullName>
    </submittedName>
</protein>
<name>A0A5B0QJ50_PUCGR</name>
<proteinExistence type="predicted"/>
<gene>
    <name evidence="1" type="ORF">PGT21_026304</name>
</gene>
<accession>A0A5B0QJ50</accession>
<dbReference type="EMBL" id="VSWC01000015">
    <property type="protein sequence ID" value="KAA1113247.1"/>
    <property type="molecule type" value="Genomic_DNA"/>
</dbReference>
<reference evidence="1 2" key="1">
    <citation type="submission" date="2019-05" db="EMBL/GenBank/DDBJ databases">
        <title>Emergence of the Ug99 lineage of the wheat stem rust pathogen through somatic hybridization.</title>
        <authorList>
            <person name="Li F."/>
            <person name="Upadhyaya N.M."/>
            <person name="Sperschneider J."/>
            <person name="Matny O."/>
            <person name="Nguyen-Phuc H."/>
            <person name="Mago R."/>
            <person name="Raley C."/>
            <person name="Miller M.E."/>
            <person name="Silverstein K.A.T."/>
            <person name="Henningsen E."/>
            <person name="Hirsch C.D."/>
            <person name="Visser B."/>
            <person name="Pretorius Z.A."/>
            <person name="Steffenson B.J."/>
            <person name="Schwessinger B."/>
            <person name="Dodds P.N."/>
            <person name="Figueroa M."/>
        </authorList>
    </citation>
    <scope>NUCLEOTIDE SEQUENCE [LARGE SCALE GENOMIC DNA]</scope>
    <source>
        <strain evidence="1">21-0</strain>
    </source>
</reference>
<evidence type="ECO:0000313" key="2">
    <source>
        <dbReference type="Proteomes" id="UP000324748"/>
    </source>
</evidence>
<organism evidence="1 2">
    <name type="scientific">Puccinia graminis f. sp. tritici</name>
    <dbReference type="NCBI Taxonomy" id="56615"/>
    <lineage>
        <taxon>Eukaryota</taxon>
        <taxon>Fungi</taxon>
        <taxon>Dikarya</taxon>
        <taxon>Basidiomycota</taxon>
        <taxon>Pucciniomycotina</taxon>
        <taxon>Pucciniomycetes</taxon>
        <taxon>Pucciniales</taxon>
        <taxon>Pucciniaceae</taxon>
        <taxon>Puccinia</taxon>
    </lineage>
</organism>
<dbReference type="OrthoDB" id="10368416at2759"/>
<keyword evidence="2" id="KW-1185">Reference proteome</keyword>
<evidence type="ECO:0000313" key="1">
    <source>
        <dbReference type="EMBL" id="KAA1113247.1"/>
    </source>
</evidence>
<sequence length="267" mass="29516">MCYLAQEYKYLVVEKVPTIQQNNAPIFIEDSDSDVEVVHNTHSVHNTCKQHNTGIFSPCSSNFPKRSCQDQSQYPNFATAHPACLTGTPQITTPGPSNLSIVDTEIGDPSVSDKPQFTGTVGKELASGMACLKRAVEALKKLKDRKKMADMSSSATMNRFQEVCHTLLRMVEERLPGLSQTLPSAFPGVDDTSRMSRSQLGVLISELQAVGWGALKRMDRLLKTDKHSKSFVTNSTELSMGLFKERCYEVMGILEEGAILAVRVQLR</sequence>
<dbReference type="Proteomes" id="UP000324748">
    <property type="component" value="Unassembled WGS sequence"/>
</dbReference>